<evidence type="ECO:0000313" key="4">
    <source>
        <dbReference type="Proteomes" id="UP000006690"/>
    </source>
</evidence>
<dbReference type="Pfam" id="PF09335">
    <property type="entry name" value="VTT_dom"/>
    <property type="match status" value="1"/>
</dbReference>
<dbReference type="eggNOG" id="COG0586">
    <property type="taxonomic scope" value="Bacteria"/>
</dbReference>
<name>A0A0H3L1M0_PANAA</name>
<dbReference type="Proteomes" id="UP000006690">
    <property type="component" value="Chromosome"/>
</dbReference>
<keyword evidence="1" id="KW-0812">Transmembrane</keyword>
<reference evidence="4" key="1">
    <citation type="journal article" date="2012" name="Appl. Microbiol. Biotechnol.">
        <title>The complete genome sequence of Pantoea ananatis AJ13355, an organism with great biotechnological potential.</title>
        <authorList>
            <person name="Hara Y."/>
            <person name="Kadotani N."/>
            <person name="Izui H."/>
            <person name="Katashkina J.I."/>
            <person name="Kuvaeva T.M."/>
            <person name="Andreeva I.G."/>
            <person name="Golubeva L.I."/>
            <person name="Malko D.B."/>
            <person name="Makeev V.J."/>
            <person name="Mashko S.V."/>
            <person name="Kozlov Y.I."/>
        </authorList>
    </citation>
    <scope>NUCLEOTIDE SEQUENCE [LARGE SCALE GENOMIC DNA]</scope>
    <source>
        <strain evidence="4">AJ13355</strain>
    </source>
</reference>
<sequence>MHLDINALITQYGYLALFIGCIAEGETFLLLGGVAAHEGLLHYAGVVLAAMAGGILGDQLLFWIGRRFGTGILRRFKKHQDKIVKANRLIKRRPSLFVIGARFMYGFRLIGPIIIGASRLNPLKFLALNIIGAALWSLLFVTLGYFAGGIIAPWLHKLDQHFKHLLWLAAAVLFAFGVRWAIRHWNNRRADDQ</sequence>
<dbReference type="RefSeq" id="WP_014593240.1">
    <property type="nucleotide sequence ID" value="NC_017531.2"/>
</dbReference>
<keyword evidence="1" id="KW-1133">Transmembrane helix</keyword>
<feature type="transmembrane region" description="Helical" evidence="1">
    <location>
        <begin position="40"/>
        <end position="65"/>
    </location>
</feature>
<organism evidence="3 4">
    <name type="scientific">Pantoea ananatis (strain AJ13355)</name>
    <dbReference type="NCBI Taxonomy" id="932677"/>
    <lineage>
        <taxon>Bacteria</taxon>
        <taxon>Pseudomonadati</taxon>
        <taxon>Pseudomonadota</taxon>
        <taxon>Gammaproteobacteria</taxon>
        <taxon>Enterobacterales</taxon>
        <taxon>Erwiniaceae</taxon>
        <taxon>Pantoea</taxon>
    </lineage>
</organism>
<dbReference type="InterPro" id="IPR032816">
    <property type="entry name" value="VTT_dom"/>
</dbReference>
<dbReference type="PANTHER" id="PTHR42709:SF2">
    <property type="entry name" value="INNER MEMBRANE PROTEIN YOHD"/>
    <property type="match status" value="1"/>
</dbReference>
<dbReference type="AlphaFoldDB" id="A0A0H3L1M0"/>
<gene>
    <name evidence="3" type="primary">yohD</name>
    <name evidence="3" type="ordered locus">PAJ_0562</name>
</gene>
<evidence type="ECO:0000256" key="1">
    <source>
        <dbReference type="SAM" id="Phobius"/>
    </source>
</evidence>
<dbReference type="InterPro" id="IPR051311">
    <property type="entry name" value="DedA_domain"/>
</dbReference>
<evidence type="ECO:0000259" key="2">
    <source>
        <dbReference type="Pfam" id="PF09335"/>
    </source>
</evidence>
<protein>
    <submittedName>
        <fullName evidence="3">Inner membrane protein YohD</fullName>
    </submittedName>
</protein>
<feature type="transmembrane region" description="Helical" evidence="1">
    <location>
        <begin position="127"/>
        <end position="152"/>
    </location>
</feature>
<dbReference type="PATRIC" id="fig|932677.3.peg.642"/>
<keyword evidence="1" id="KW-0472">Membrane</keyword>
<dbReference type="GeneID" id="57268968"/>
<dbReference type="GO" id="GO:0005886">
    <property type="term" value="C:plasma membrane"/>
    <property type="evidence" value="ECO:0007669"/>
    <property type="project" value="UniProtKB-ARBA"/>
</dbReference>
<feature type="transmembrane region" description="Helical" evidence="1">
    <location>
        <begin position="12"/>
        <end position="34"/>
    </location>
</feature>
<feature type="transmembrane region" description="Helical" evidence="1">
    <location>
        <begin position="95"/>
        <end position="115"/>
    </location>
</feature>
<feature type="transmembrane region" description="Helical" evidence="1">
    <location>
        <begin position="164"/>
        <end position="182"/>
    </location>
</feature>
<proteinExistence type="predicted"/>
<dbReference type="KEGG" id="paj:PAJ_0562"/>
<accession>A0A0H3L1M0</accession>
<dbReference type="HOGENOM" id="CLU_044208_7_2_6"/>
<evidence type="ECO:0000313" key="3">
    <source>
        <dbReference type="EMBL" id="BAK10642.1"/>
    </source>
</evidence>
<dbReference type="OrthoDB" id="948134at2"/>
<dbReference type="PANTHER" id="PTHR42709">
    <property type="entry name" value="ALKALINE PHOSPHATASE LIKE PROTEIN"/>
    <property type="match status" value="1"/>
</dbReference>
<dbReference type="EMBL" id="AP012032">
    <property type="protein sequence ID" value="BAK10642.1"/>
    <property type="molecule type" value="Genomic_DNA"/>
</dbReference>
<feature type="domain" description="VTT" evidence="2">
    <location>
        <begin position="25"/>
        <end position="145"/>
    </location>
</feature>